<feature type="domain" description="Fatty acid hydroxylase" evidence="2">
    <location>
        <begin position="64"/>
        <end position="211"/>
    </location>
</feature>
<evidence type="ECO:0000256" key="1">
    <source>
        <dbReference type="SAM" id="Phobius"/>
    </source>
</evidence>
<sequence>MTATGRRTVRDRDLSLAQAFAAFARELTPKLLTLHLLAWLGYRVQVALGDPLNALTWADLAIVAAILAVHPFAEWIIHVFILHHRPRTVTVLGKPLRWDYDAARKHRLHHRDPWDIRHVLIPLPILAFGLSLNGSVALAVLPTPGLAGTFAATIAAIVLYYEWIHFLVHTSYRPRGALYRRQWRLHRLHHFKNERYWLGVTRHFGDRALGTFADPESVETSKTARTLFE</sequence>
<keyword evidence="1" id="KW-0812">Transmembrane</keyword>
<dbReference type="GO" id="GO:0005506">
    <property type="term" value="F:iron ion binding"/>
    <property type="evidence" value="ECO:0007669"/>
    <property type="project" value="InterPro"/>
</dbReference>
<dbReference type="eggNOG" id="COG3000">
    <property type="taxonomic scope" value="Bacteria"/>
</dbReference>
<keyword evidence="1" id="KW-0472">Membrane</keyword>
<protein>
    <recommendedName>
        <fullName evidence="2">Fatty acid hydroxylase domain-containing protein</fullName>
    </recommendedName>
</protein>
<proteinExistence type="predicted"/>
<dbReference type="Proteomes" id="UP000005801">
    <property type="component" value="Unassembled WGS sequence"/>
</dbReference>
<feature type="transmembrane region" description="Helical" evidence="1">
    <location>
        <begin position="54"/>
        <end position="77"/>
    </location>
</feature>
<name>A6FY60_9BACT</name>
<dbReference type="STRING" id="391625.PPSIR1_39650"/>
<dbReference type="GO" id="GO:0008610">
    <property type="term" value="P:lipid biosynthetic process"/>
    <property type="evidence" value="ECO:0007669"/>
    <property type="project" value="InterPro"/>
</dbReference>
<comment type="caution">
    <text evidence="3">The sequence shown here is derived from an EMBL/GenBank/DDBJ whole genome shotgun (WGS) entry which is preliminary data.</text>
</comment>
<feature type="transmembrane region" description="Helical" evidence="1">
    <location>
        <begin position="119"/>
        <end position="141"/>
    </location>
</feature>
<evidence type="ECO:0000313" key="4">
    <source>
        <dbReference type="Proteomes" id="UP000005801"/>
    </source>
</evidence>
<accession>A6FY60</accession>
<feature type="transmembrane region" description="Helical" evidence="1">
    <location>
        <begin position="147"/>
        <end position="168"/>
    </location>
</feature>
<evidence type="ECO:0000313" key="3">
    <source>
        <dbReference type="EMBL" id="EDM81439.1"/>
    </source>
</evidence>
<evidence type="ECO:0000259" key="2">
    <source>
        <dbReference type="Pfam" id="PF04116"/>
    </source>
</evidence>
<dbReference type="OrthoDB" id="9795692at2"/>
<dbReference type="InterPro" id="IPR006694">
    <property type="entry name" value="Fatty_acid_hydroxylase"/>
</dbReference>
<dbReference type="GO" id="GO:0016491">
    <property type="term" value="F:oxidoreductase activity"/>
    <property type="evidence" value="ECO:0007669"/>
    <property type="project" value="InterPro"/>
</dbReference>
<keyword evidence="1" id="KW-1133">Transmembrane helix</keyword>
<dbReference type="RefSeq" id="WP_006969409.1">
    <property type="nucleotide sequence ID" value="NZ_ABCS01000003.1"/>
</dbReference>
<dbReference type="AlphaFoldDB" id="A6FY60"/>
<dbReference type="EMBL" id="ABCS01000003">
    <property type="protein sequence ID" value="EDM81439.1"/>
    <property type="molecule type" value="Genomic_DNA"/>
</dbReference>
<gene>
    <name evidence="3" type="ORF">PPSIR1_39650</name>
</gene>
<feature type="transmembrane region" description="Helical" evidence="1">
    <location>
        <begin position="20"/>
        <end position="42"/>
    </location>
</feature>
<dbReference type="Pfam" id="PF04116">
    <property type="entry name" value="FA_hydroxylase"/>
    <property type="match status" value="1"/>
</dbReference>
<reference evidence="3 4" key="1">
    <citation type="submission" date="2007-06" db="EMBL/GenBank/DDBJ databases">
        <authorList>
            <person name="Shimkets L."/>
            <person name="Ferriera S."/>
            <person name="Johnson J."/>
            <person name="Kravitz S."/>
            <person name="Beeson K."/>
            <person name="Sutton G."/>
            <person name="Rogers Y.-H."/>
            <person name="Friedman R."/>
            <person name="Frazier M."/>
            <person name="Venter J.C."/>
        </authorList>
    </citation>
    <scope>NUCLEOTIDE SEQUENCE [LARGE SCALE GENOMIC DNA]</scope>
    <source>
        <strain evidence="3 4">SIR-1</strain>
    </source>
</reference>
<keyword evidence="4" id="KW-1185">Reference proteome</keyword>
<organism evidence="3 4">
    <name type="scientific">Plesiocystis pacifica SIR-1</name>
    <dbReference type="NCBI Taxonomy" id="391625"/>
    <lineage>
        <taxon>Bacteria</taxon>
        <taxon>Pseudomonadati</taxon>
        <taxon>Myxococcota</taxon>
        <taxon>Polyangia</taxon>
        <taxon>Nannocystales</taxon>
        <taxon>Nannocystaceae</taxon>
        <taxon>Plesiocystis</taxon>
    </lineage>
</organism>